<evidence type="ECO:0000313" key="1">
    <source>
        <dbReference type="EMBL" id="SBW12682.1"/>
    </source>
</evidence>
<organism evidence="1">
    <name type="scientific">uncultured Alphaproteobacteria bacterium</name>
    <dbReference type="NCBI Taxonomy" id="91750"/>
    <lineage>
        <taxon>Bacteria</taxon>
        <taxon>Pseudomonadati</taxon>
        <taxon>Pseudomonadota</taxon>
        <taxon>Alphaproteobacteria</taxon>
        <taxon>environmental samples</taxon>
    </lineage>
</organism>
<dbReference type="Gene3D" id="3.30.420.240">
    <property type="match status" value="1"/>
</dbReference>
<proteinExistence type="predicted"/>
<dbReference type="EMBL" id="FLUO01000003">
    <property type="protein sequence ID" value="SBW12682.1"/>
    <property type="molecule type" value="Genomic_DNA"/>
</dbReference>
<dbReference type="Gene3D" id="3.40.50.300">
    <property type="entry name" value="P-loop containing nucleotide triphosphate hydrolases"/>
    <property type="match status" value="1"/>
</dbReference>
<dbReference type="InterPro" id="IPR027417">
    <property type="entry name" value="P-loop_NTPase"/>
</dbReference>
<name>A0A212KM18_9PROT</name>
<reference evidence="1" key="1">
    <citation type="submission" date="2016-04" db="EMBL/GenBank/DDBJ databases">
        <authorList>
            <person name="Evans L.H."/>
            <person name="Alamgir A."/>
            <person name="Owens N."/>
            <person name="Weber N.D."/>
            <person name="Virtaneva K."/>
            <person name="Barbian K."/>
            <person name="Babar A."/>
            <person name="Rosenke K."/>
        </authorList>
    </citation>
    <scope>NUCLEOTIDE SEQUENCE</scope>
    <source>
        <strain evidence="1">86</strain>
    </source>
</reference>
<protein>
    <submittedName>
        <fullName evidence="1">Putative phage terminase large subunit</fullName>
    </submittedName>
</protein>
<gene>
    <name evidence="1" type="ORF">KL86APRO_30173</name>
</gene>
<accession>A0A212KM18</accession>
<dbReference type="AlphaFoldDB" id="A0A212KM18"/>
<sequence length="517" mass="57228">MSALRNWLACSTSEQRLELATLLDHPLWRPASLPQIEALLSPADIVGYGGAAGGGKTDLLLGAAITRHRRAIIYRREGSQLDGLEDRSADIIDETGRYARQRRTWTLHGRTMMAGGRRIRTATRYIRFGATSKPRDWTKYQGRPYDLIGFDEAANFLEIQVRMLMTWNRTTVPGQRCRVILAFNPPTDAEGMWIIDFFAPWLDRNHPNPAQPGELRWFVNVDGKDTEVPGPEPITHEGRVLKPKSRTFIPARVEDNAFLAGSDYEATLDMLPEPLRSAFRHGDFAAMQQDHAFQVIPTEWVKLAQERWKLLQGQGFKPGPMDTLGVDVARGGKDKTILAARHGAWFAPLDAYPGSATPNGPMVAGLAVARARDGAPIVVDVVGVGSSVYDHLQGSGVQVLGVGGAEKSYARDRSGRLSFANVRAELWWTMREALDPALGDGLALPPDRELLADLTAPRWRLTSGGILIESKEELEKRIGRSPDRGDAVVYARKPVPKRAAVPLAPVRDDPTKDWFNL</sequence>